<proteinExistence type="predicted"/>
<sequence>MGDPLGSFPGAWIGVEVRWVTKWDGLISPSLSPIIFTLPFDLFTFNFDAAAFPLPRHGSTTPFSKSLIIIDSLIILSQTIGQRSATDSRRCIFLRLDSATSTTIQNSDSISYRGPRGEPAVPGAGETELAVRGEGDVLDEVSVAGEMIFAVLIL</sequence>
<keyword evidence="2" id="KW-1185">Reference proteome</keyword>
<dbReference type="EMBL" id="BMAC01000223">
    <property type="protein sequence ID" value="GFP90690.1"/>
    <property type="molecule type" value="Genomic_DNA"/>
</dbReference>
<organism evidence="1 2">
    <name type="scientific">Phtheirospermum japonicum</name>
    <dbReference type="NCBI Taxonomy" id="374723"/>
    <lineage>
        <taxon>Eukaryota</taxon>
        <taxon>Viridiplantae</taxon>
        <taxon>Streptophyta</taxon>
        <taxon>Embryophyta</taxon>
        <taxon>Tracheophyta</taxon>
        <taxon>Spermatophyta</taxon>
        <taxon>Magnoliopsida</taxon>
        <taxon>eudicotyledons</taxon>
        <taxon>Gunneridae</taxon>
        <taxon>Pentapetalae</taxon>
        <taxon>asterids</taxon>
        <taxon>lamiids</taxon>
        <taxon>Lamiales</taxon>
        <taxon>Orobanchaceae</taxon>
        <taxon>Orobanchaceae incertae sedis</taxon>
        <taxon>Phtheirospermum</taxon>
    </lineage>
</organism>
<reference evidence="1" key="1">
    <citation type="submission" date="2020-07" db="EMBL/GenBank/DDBJ databases">
        <title>Ethylene signaling mediates host invasion by parasitic plants.</title>
        <authorList>
            <person name="Yoshida S."/>
        </authorList>
    </citation>
    <scope>NUCLEOTIDE SEQUENCE</scope>
    <source>
        <strain evidence="1">Okayama</strain>
    </source>
</reference>
<evidence type="ECO:0000313" key="2">
    <source>
        <dbReference type="Proteomes" id="UP000653305"/>
    </source>
</evidence>
<evidence type="ECO:0000313" key="1">
    <source>
        <dbReference type="EMBL" id="GFP90690.1"/>
    </source>
</evidence>
<accession>A0A830BTD3</accession>
<protein>
    <submittedName>
        <fullName evidence="1">Guanine nucleotide-binding protein subunit beta-like protein</fullName>
    </submittedName>
</protein>
<dbReference type="AlphaFoldDB" id="A0A830BTD3"/>
<dbReference type="Proteomes" id="UP000653305">
    <property type="component" value="Unassembled WGS sequence"/>
</dbReference>
<gene>
    <name evidence="1" type="ORF">PHJA_001213100</name>
</gene>
<comment type="caution">
    <text evidence="1">The sequence shown here is derived from an EMBL/GenBank/DDBJ whole genome shotgun (WGS) entry which is preliminary data.</text>
</comment>
<name>A0A830BTD3_9LAMI</name>